<feature type="compositionally biased region" description="Low complexity" evidence="4">
    <location>
        <begin position="98"/>
        <end position="118"/>
    </location>
</feature>
<feature type="compositionally biased region" description="Polar residues" evidence="4">
    <location>
        <begin position="1078"/>
        <end position="1090"/>
    </location>
</feature>
<evidence type="ECO:0008006" key="7">
    <source>
        <dbReference type="Google" id="ProtNLM"/>
    </source>
</evidence>
<feature type="compositionally biased region" description="Basic residues" evidence="4">
    <location>
        <begin position="64"/>
        <end position="73"/>
    </location>
</feature>
<keyword evidence="6" id="KW-1185">Reference proteome</keyword>
<feature type="compositionally biased region" description="Basic and acidic residues" evidence="4">
    <location>
        <begin position="265"/>
        <end position="285"/>
    </location>
</feature>
<feature type="compositionally biased region" description="Polar residues" evidence="4">
    <location>
        <begin position="374"/>
        <end position="384"/>
    </location>
</feature>
<keyword evidence="3" id="KW-0677">Repeat</keyword>
<feature type="compositionally biased region" description="Low complexity" evidence="4">
    <location>
        <begin position="1017"/>
        <end position="1026"/>
    </location>
</feature>
<dbReference type="PANTHER" id="PTHR45690:SF19">
    <property type="entry name" value="NACHT, LRR AND PYD DOMAINS-CONTAINING PROTEIN 3"/>
    <property type="match status" value="1"/>
</dbReference>
<comment type="caution">
    <text evidence="5">The sequence shown here is derived from an EMBL/GenBank/DDBJ whole genome shotgun (WGS) entry which is preliminary data.</text>
</comment>
<sequence length="1226" mass="133898">MESVHGVDVSWLHHSPKDHYSKSISVSNPAADEKDFPNKQDHSQGKDESTAPKTNGTSPTQSHGHVHRPHIIHRANSEKVEPASGSPKNQKDPKAIPMSRRNSWMSSLSSKFTSNSTLPANSTGSPSTPVSKSPPNSPQPELSNPFGAAVTPTAKDAKKADTPPSTPPAGGKSGHTFIQSALRRLGSSGVGSTAKAAGSGGVCPRRTMNVDPYRERCSLPDLDLKKLRRVAFCVDVEIAGAAQYDEEEPQAQPAPSLTGEPSLTKLEHEIEAKKKKEDQKQKKGEGAALKHPSTVAEEKEKDGIVKASGEEVKPVPQENVPEPKTSEIAETKEPTRKKEKKKRSEGERKERKERKHQEALANGSIPIEIRREGSNSSANETLSGAETPPKSQDRPTTDPLRIYRRCCQLRETPILKRIVEQISSPSACHVTTPGILSNLDLSGYWMQLPDLITLGDYLAVVPVKRLVLENCGLGDEAVRVILAGLLAAKTPEQAKHNKKLAKKINGETMEVTEQLGVIEKLILKDNPKIGKEGWRHISLFMYMSRSLKGIDVSMIPFPRLSAMADNVKHHHHTPLHHTPPPPPGPIDMSTLLQEALAERRGGDRLEELIMAECGLSTECIGKIVDGVMKCGSTRLGLAGNNITREGLGHVIRYLQSGKCEGLDLGGNDLREDLNMLAEALDEKSTLWALSLAACNLAPSSLDFLLPALVQLPNFRFIDLSHNRDLFLTRPTALGLIRKYVPQMPMIRRLHLMDVAMTPEHAIALAEVLPESKSLAHLNILENHLLSPLASAKTEAMQEEACALYASLMAAVRVSDTIICIDVDVPSQDSSEVVKALAKQVVAYSLRNLERQPLAETSYSAKAAMADPHGGEKLTVPDILLHLVGHVDGFPENHDSDDPAPDDDYIVGGTGVVKALDICLNRAADGRKDSRDLSPLHSGPGTPKKVLQGSEVSKGKAREMSKNLLNSARKIRARLQPALIKEAKAANDMSYRRLQFLDSTLERMIERFENEYPETRLPKPTTTTTELLSDDNASTSSSLERPTTLIHPTPTYPALEPASPDQEDIDDNTAPLIRPASVSRRTSSPNLASRQAQEEGRMHRFGQRVKRDILRPESEDYAHGTTGTEVEAQHLQDLRGRLEALEGGEIKERVERLGPETVFDMIGATAEELSAWEKGNPEGFERIKAARGHALALYEDQKGGTGFPTRGDSLPKREDPLPRREGVANGA</sequence>
<feature type="compositionally biased region" description="Polar residues" evidence="4">
    <location>
        <begin position="1030"/>
        <end position="1040"/>
    </location>
</feature>
<dbReference type="PANTHER" id="PTHR45690">
    <property type="entry name" value="NACHT, LRR AND PYD DOMAINS-CONTAINING PROTEIN 12"/>
    <property type="match status" value="1"/>
</dbReference>
<feature type="compositionally biased region" description="Polar residues" evidence="4">
    <location>
        <begin position="119"/>
        <end position="142"/>
    </location>
</feature>
<feature type="region of interest" description="Disordered" evidence="4">
    <location>
        <begin position="926"/>
        <end position="958"/>
    </location>
</feature>
<evidence type="ECO:0000256" key="4">
    <source>
        <dbReference type="SAM" id="MobiDB-lite"/>
    </source>
</evidence>
<evidence type="ECO:0000256" key="2">
    <source>
        <dbReference type="ARBA" id="ARBA00022490"/>
    </source>
</evidence>
<feature type="compositionally biased region" description="Basic and acidic residues" evidence="4">
    <location>
        <begin position="324"/>
        <end position="358"/>
    </location>
</feature>
<dbReference type="InterPro" id="IPR032675">
    <property type="entry name" value="LRR_dom_sf"/>
</dbReference>
<evidence type="ECO:0000313" key="6">
    <source>
        <dbReference type="Proteomes" id="UP000664203"/>
    </source>
</evidence>
<dbReference type="AlphaFoldDB" id="A0A8H3FTZ0"/>
<feature type="region of interest" description="Disordered" evidence="4">
    <location>
        <begin position="1194"/>
        <end position="1226"/>
    </location>
</feature>
<evidence type="ECO:0000256" key="3">
    <source>
        <dbReference type="ARBA" id="ARBA00022737"/>
    </source>
</evidence>
<dbReference type="SUPFAM" id="SSF52047">
    <property type="entry name" value="RNI-like"/>
    <property type="match status" value="1"/>
</dbReference>
<dbReference type="GO" id="GO:0005737">
    <property type="term" value="C:cytoplasm"/>
    <property type="evidence" value="ECO:0007669"/>
    <property type="project" value="UniProtKB-SubCell"/>
</dbReference>
<feature type="region of interest" description="Disordered" evidence="4">
    <location>
        <begin position="1"/>
        <end position="209"/>
    </location>
</feature>
<dbReference type="EMBL" id="CAJPDR010000292">
    <property type="protein sequence ID" value="CAF9930706.1"/>
    <property type="molecule type" value="Genomic_DNA"/>
</dbReference>
<evidence type="ECO:0000313" key="5">
    <source>
        <dbReference type="EMBL" id="CAF9930706.1"/>
    </source>
</evidence>
<feature type="compositionally biased region" description="Basic and acidic residues" evidence="4">
    <location>
        <begin position="1208"/>
        <end position="1226"/>
    </location>
</feature>
<comment type="subcellular location">
    <subcellularLocation>
        <location evidence="1">Cytoplasm</location>
    </subcellularLocation>
</comment>
<feature type="region of interest" description="Disordered" evidence="4">
    <location>
        <begin position="1010"/>
        <end position="1098"/>
    </location>
</feature>
<gene>
    <name evidence="5" type="ORF">ALECFALPRED_004710</name>
</gene>
<organism evidence="5 6">
    <name type="scientific">Alectoria fallacina</name>
    <dbReference type="NCBI Taxonomy" id="1903189"/>
    <lineage>
        <taxon>Eukaryota</taxon>
        <taxon>Fungi</taxon>
        <taxon>Dikarya</taxon>
        <taxon>Ascomycota</taxon>
        <taxon>Pezizomycotina</taxon>
        <taxon>Lecanoromycetes</taxon>
        <taxon>OSLEUM clade</taxon>
        <taxon>Lecanoromycetidae</taxon>
        <taxon>Lecanorales</taxon>
        <taxon>Lecanorineae</taxon>
        <taxon>Parmeliaceae</taxon>
        <taxon>Alectoria</taxon>
    </lineage>
</organism>
<feature type="compositionally biased region" description="Basic and acidic residues" evidence="4">
    <location>
        <begin position="296"/>
        <end position="313"/>
    </location>
</feature>
<reference evidence="5" key="1">
    <citation type="submission" date="2021-03" db="EMBL/GenBank/DDBJ databases">
        <authorList>
            <person name="Tagirdzhanova G."/>
        </authorList>
    </citation>
    <scope>NUCLEOTIDE SEQUENCE</scope>
</reference>
<dbReference type="InterPro" id="IPR050637">
    <property type="entry name" value="NLRP_innate_immun_reg"/>
</dbReference>
<feature type="compositionally biased region" description="Polar residues" evidence="4">
    <location>
        <begin position="51"/>
        <end position="63"/>
    </location>
</feature>
<feature type="region of interest" description="Disordered" evidence="4">
    <location>
        <begin position="241"/>
        <end position="399"/>
    </location>
</feature>
<accession>A0A8H3FTZ0</accession>
<proteinExistence type="predicted"/>
<dbReference type="Proteomes" id="UP000664203">
    <property type="component" value="Unassembled WGS sequence"/>
</dbReference>
<protein>
    <recommendedName>
        <fullName evidence="7">RNI-like protein</fullName>
    </recommendedName>
</protein>
<dbReference type="Gene3D" id="3.80.10.10">
    <property type="entry name" value="Ribonuclease Inhibitor"/>
    <property type="match status" value="2"/>
</dbReference>
<keyword evidence="2" id="KW-0963">Cytoplasm</keyword>
<feature type="compositionally biased region" description="Basic and acidic residues" evidence="4">
    <location>
        <begin position="31"/>
        <end position="50"/>
    </location>
</feature>
<dbReference type="OrthoDB" id="8436363at2759"/>
<evidence type="ECO:0000256" key="1">
    <source>
        <dbReference type="ARBA" id="ARBA00004496"/>
    </source>
</evidence>
<name>A0A8H3FTZ0_9LECA</name>